<comment type="caution">
    <text evidence="1">The sequence shown here is derived from an EMBL/GenBank/DDBJ whole genome shotgun (WGS) entry which is preliminary data.</text>
</comment>
<evidence type="ECO:0000313" key="1">
    <source>
        <dbReference type="EMBL" id="CAK8993419.1"/>
    </source>
</evidence>
<dbReference type="EMBL" id="CAXAMN010001237">
    <property type="protein sequence ID" value="CAK8993419.1"/>
    <property type="molecule type" value="Genomic_DNA"/>
</dbReference>
<evidence type="ECO:0000313" key="2">
    <source>
        <dbReference type="Proteomes" id="UP001642484"/>
    </source>
</evidence>
<reference evidence="1 2" key="1">
    <citation type="submission" date="2024-02" db="EMBL/GenBank/DDBJ databases">
        <authorList>
            <person name="Chen Y."/>
            <person name="Shah S."/>
            <person name="Dougan E. K."/>
            <person name="Thang M."/>
            <person name="Chan C."/>
        </authorList>
    </citation>
    <scope>NUCLEOTIDE SEQUENCE [LARGE SCALE GENOMIC DNA]</scope>
</reference>
<gene>
    <name evidence="1" type="ORF">CCMP2556_LOCUS3234</name>
</gene>
<accession>A0ABP0HT59</accession>
<organism evidence="1 2">
    <name type="scientific">Durusdinium trenchii</name>
    <dbReference type="NCBI Taxonomy" id="1381693"/>
    <lineage>
        <taxon>Eukaryota</taxon>
        <taxon>Sar</taxon>
        <taxon>Alveolata</taxon>
        <taxon>Dinophyceae</taxon>
        <taxon>Suessiales</taxon>
        <taxon>Symbiodiniaceae</taxon>
        <taxon>Durusdinium</taxon>
    </lineage>
</organism>
<proteinExistence type="predicted"/>
<name>A0ABP0HT59_9DINO</name>
<protein>
    <recommendedName>
        <fullName evidence="3">TauD/TfdA-like domain-containing protein</fullName>
    </recommendedName>
</protein>
<evidence type="ECO:0008006" key="3">
    <source>
        <dbReference type="Google" id="ProtNLM"/>
    </source>
</evidence>
<keyword evidence="2" id="KW-1185">Reference proteome</keyword>
<sequence length="452" mass="51548">MADEDWSKSPQTPCEFSWQLPLMKDTVESIRFKNHHFGKSKIHEIVKLCWANMLKDARAANVVSINITDSRPWPKVIAGAPDKIRGKLVGTGIVQCHLEMDRSRINPNLLDRPQPNFVLTYADGWKAIWHPGSKGDGFLAFKEPGGQLHGDDLRKEDITLAFRLAAGWEVQGRWEAGIPKSFSKKKEEFQRLHRPNGWTADDFQIGASVPWTCSKVWAWVLRPEPKADFLAFVNNPCGGTDAEHAEARKHSKVRDDETQSFGKEVAVDLEGDHHGVEIYRAITAQGEHLPLEEALHRIRLAMVGQRATMAKDEPPEEALVPVRVLRFTQEGCSATFRGGPYQGQDLEVVIQDLIKGKCDPTRDDWLTLEVVKWDGTLYSNDNRRLHCLKEAQTHHDKMGTGKEVQAKVKIYHWTEQHSKYVEHLDTKCDGKRIQVRRGVPDWVRSKRRRTEL</sequence>
<dbReference type="Proteomes" id="UP001642484">
    <property type="component" value="Unassembled WGS sequence"/>
</dbReference>